<comment type="caution">
    <text evidence="2">The sequence shown here is derived from an EMBL/GenBank/DDBJ whole genome shotgun (WGS) entry which is preliminary data.</text>
</comment>
<proteinExistence type="predicted"/>
<reference evidence="2 3" key="1">
    <citation type="submission" date="2018-02" db="EMBL/GenBank/DDBJ databases">
        <title>Solimicrobium silvestre gen. nov., sp. nov., isolated from alpine forest soil.</title>
        <authorList>
            <person name="Margesin R."/>
            <person name="Albuquerque L."/>
            <person name="Zhang D.-C."/>
            <person name="Froufe H.J.C."/>
            <person name="Severino R."/>
            <person name="Roxo I."/>
            <person name="Egas C."/>
            <person name="Da Costa M.S."/>
        </authorList>
    </citation>
    <scope>NUCLEOTIDE SEQUENCE [LARGE SCALE GENOMIC DNA]</scope>
    <source>
        <strain evidence="2 3">S20-91</strain>
    </source>
</reference>
<gene>
    <name evidence="2" type="ORF">S2091_2474</name>
</gene>
<dbReference type="InterPro" id="IPR027417">
    <property type="entry name" value="P-loop_NTPase"/>
</dbReference>
<dbReference type="RefSeq" id="WP_105532240.1">
    <property type="nucleotide sequence ID" value="NZ_PUGF01000011.1"/>
</dbReference>
<dbReference type="AlphaFoldDB" id="A0A2S9GYE8"/>
<evidence type="ECO:0000313" key="3">
    <source>
        <dbReference type="Proteomes" id="UP000237839"/>
    </source>
</evidence>
<dbReference type="EMBL" id="PUGF01000011">
    <property type="protein sequence ID" value="PRC92744.1"/>
    <property type="molecule type" value="Genomic_DNA"/>
</dbReference>
<feature type="domain" description="ORC1/DEAH AAA+ ATPase" evidence="1">
    <location>
        <begin position="271"/>
        <end position="401"/>
    </location>
</feature>
<evidence type="ECO:0000313" key="2">
    <source>
        <dbReference type="EMBL" id="PRC92744.1"/>
    </source>
</evidence>
<accession>A0A2S9GYE8</accession>
<dbReference type="InterPro" id="IPR049945">
    <property type="entry name" value="AAA_22"/>
</dbReference>
<name>A0A2S9GYE8_9BURK</name>
<sequence length="887" mass="101880">MTPTIKPTQLTRVGYTYQDYVCLKLLIEWFHNPEKYHWVSIEGASTEDGLWAIDDVVALDKNGKYTLLQVKFTIDSERNDLKLDFDWLLNHRPAGTSLLQKWSRDVKKYSDAGRIAFAALKTNRIPGDEFEKCLEYGKINIDKIPAEWLEKIIEQIGSYENAKSFFLEFTFDHSQQEIRDLHNHLYNQIVPDHATPEGWYRLLEAVECWATHKNEPSPDGQITLSHIYEILNSGIRESLPQFFEVPPGYSPPTGQFHAGMLQRTKLTGGWVISGLPGMGKSTYLSYLTTQLTIQKIPVIRHHYSISTQDFVDRTNYFNVARSLQHQLQLHYPKLFFARELDGNKLEDWLRTAADYSHSIGINLVLIIDGLDHVSRERKEISQLEHLINRLLPFKDRLCLIFGTQPIRDTDLPSRLIAEIPKNDRWLNLPAMDLSSIKCWLEALSDSNRIALNNYGGDKSGGLVEASEALLMASGGYPLHMTYSLQSLTLLGKTINKYEIGKLPPCPAGDIRLYYDALWSNLSEAARTILLLIACVDFPWPDKKSIGSCFENSLEFLESYSKIQHLVEKRRSGVFPFHSSIMVFLREQQGFKDLYTELLRKAKTWLEKDAPKYWQWGWKWIVEAHLGNTEFLTTGINREWLVDSFCNGYPLQHIEHIFSVAEQISSENKNYPELVRLRLLKIRLINGPEFQIQEYPQFMNCALSWNEEKYGMLWGADNLRTLDDKEISVISSLFREVDDAVCIDCFKEIIRRLEFYAKIGGGSENQKIDLLINAAIDVLCDRKNPSADEILAFLGRITEKIPLYPRVFDRLIETGNWHVILDFSVSKLPSEVVDLFWNYFVLACKIENVSIIERPERSSIASSVFGNIVLALIEPDGPPNPPPVACHS</sequence>
<dbReference type="GO" id="GO:0016887">
    <property type="term" value="F:ATP hydrolysis activity"/>
    <property type="evidence" value="ECO:0007669"/>
    <property type="project" value="InterPro"/>
</dbReference>
<keyword evidence="3" id="KW-1185">Reference proteome</keyword>
<protein>
    <submittedName>
        <fullName evidence="2">NACHT domain</fullName>
    </submittedName>
</protein>
<dbReference type="OrthoDB" id="898678at2"/>
<dbReference type="SUPFAM" id="SSF52540">
    <property type="entry name" value="P-loop containing nucleoside triphosphate hydrolases"/>
    <property type="match status" value="1"/>
</dbReference>
<dbReference type="Gene3D" id="3.40.50.300">
    <property type="entry name" value="P-loop containing nucleotide triphosphate hydrolases"/>
    <property type="match status" value="1"/>
</dbReference>
<dbReference type="Pfam" id="PF13401">
    <property type="entry name" value="AAA_22"/>
    <property type="match status" value="1"/>
</dbReference>
<evidence type="ECO:0000259" key="1">
    <source>
        <dbReference type="Pfam" id="PF13401"/>
    </source>
</evidence>
<dbReference type="Proteomes" id="UP000237839">
    <property type="component" value="Unassembled WGS sequence"/>
</dbReference>
<organism evidence="2 3">
    <name type="scientific">Solimicrobium silvestre</name>
    <dbReference type="NCBI Taxonomy" id="2099400"/>
    <lineage>
        <taxon>Bacteria</taxon>
        <taxon>Pseudomonadati</taxon>
        <taxon>Pseudomonadota</taxon>
        <taxon>Betaproteobacteria</taxon>
        <taxon>Burkholderiales</taxon>
        <taxon>Oxalobacteraceae</taxon>
        <taxon>Solimicrobium</taxon>
    </lineage>
</organism>